<feature type="region of interest" description="Disordered" evidence="1">
    <location>
        <begin position="15"/>
        <end position="63"/>
    </location>
</feature>
<dbReference type="AlphaFoldDB" id="A0AAD6FTA9"/>
<accession>A0AAD6FTA9</accession>
<reference evidence="2" key="1">
    <citation type="submission" date="2022-11" db="EMBL/GenBank/DDBJ databases">
        <title>Chromosome-level genome of Pogonophryne albipinna.</title>
        <authorList>
            <person name="Jo E."/>
        </authorList>
    </citation>
    <scope>NUCLEOTIDE SEQUENCE</scope>
    <source>
        <strain evidence="2">SGF0006</strain>
        <tissue evidence="2">Muscle</tissue>
    </source>
</reference>
<proteinExistence type="predicted"/>
<dbReference type="Proteomes" id="UP001219934">
    <property type="component" value="Unassembled WGS sequence"/>
</dbReference>
<gene>
    <name evidence="2" type="ORF">JOQ06_009226</name>
</gene>
<evidence type="ECO:0000313" key="3">
    <source>
        <dbReference type="Proteomes" id="UP001219934"/>
    </source>
</evidence>
<organism evidence="2 3">
    <name type="scientific">Pogonophryne albipinna</name>
    <dbReference type="NCBI Taxonomy" id="1090488"/>
    <lineage>
        <taxon>Eukaryota</taxon>
        <taxon>Metazoa</taxon>
        <taxon>Chordata</taxon>
        <taxon>Craniata</taxon>
        <taxon>Vertebrata</taxon>
        <taxon>Euteleostomi</taxon>
        <taxon>Actinopterygii</taxon>
        <taxon>Neopterygii</taxon>
        <taxon>Teleostei</taxon>
        <taxon>Neoteleostei</taxon>
        <taxon>Acanthomorphata</taxon>
        <taxon>Eupercaria</taxon>
        <taxon>Perciformes</taxon>
        <taxon>Notothenioidei</taxon>
        <taxon>Pogonophryne</taxon>
    </lineage>
</organism>
<comment type="caution">
    <text evidence="2">The sequence shown here is derived from an EMBL/GenBank/DDBJ whole genome shotgun (WGS) entry which is preliminary data.</text>
</comment>
<feature type="non-terminal residue" evidence="2">
    <location>
        <position position="102"/>
    </location>
</feature>
<name>A0AAD6FTA9_9TELE</name>
<feature type="non-terminal residue" evidence="2">
    <location>
        <position position="1"/>
    </location>
</feature>
<keyword evidence="3" id="KW-1185">Reference proteome</keyword>
<sequence>EASAALHPLSVAESYCPPVVDGHEDTGDPQQPSEADTEQDSPTASSPACTFQGHYGSIPPPLSGGRLSLVRLREPREVIIHSYEERLLGALPRYRPFSPLAL</sequence>
<dbReference type="EMBL" id="JAPTMU010000002">
    <property type="protein sequence ID" value="KAJ4947188.1"/>
    <property type="molecule type" value="Genomic_DNA"/>
</dbReference>
<evidence type="ECO:0000256" key="1">
    <source>
        <dbReference type="SAM" id="MobiDB-lite"/>
    </source>
</evidence>
<protein>
    <submittedName>
        <fullName evidence="2">Uncharacterized protein</fullName>
    </submittedName>
</protein>
<feature type="compositionally biased region" description="Polar residues" evidence="1">
    <location>
        <begin position="28"/>
        <end position="49"/>
    </location>
</feature>
<evidence type="ECO:0000313" key="2">
    <source>
        <dbReference type="EMBL" id="KAJ4947188.1"/>
    </source>
</evidence>